<reference evidence="1 2" key="1">
    <citation type="journal article" date="2022" name="Genome Biol. Evol.">
        <title>The Spruce Budworm Genome: Reconstructing the Evolutionary History of Antifreeze Proteins.</title>
        <authorList>
            <person name="Beliveau C."/>
            <person name="Gagne P."/>
            <person name="Picq S."/>
            <person name="Vernygora O."/>
            <person name="Keeling C.I."/>
            <person name="Pinkney K."/>
            <person name="Doucet D."/>
            <person name="Wen F."/>
            <person name="Johnston J.S."/>
            <person name="Maaroufi H."/>
            <person name="Boyle B."/>
            <person name="Laroche J."/>
            <person name="Dewar K."/>
            <person name="Juretic N."/>
            <person name="Blackburn G."/>
            <person name="Nisole A."/>
            <person name="Brunet B."/>
            <person name="Brandao M."/>
            <person name="Lumley L."/>
            <person name="Duan J."/>
            <person name="Quan G."/>
            <person name="Lucarotti C.J."/>
            <person name="Roe A.D."/>
            <person name="Sperling F.A.H."/>
            <person name="Levesque R.C."/>
            <person name="Cusson M."/>
        </authorList>
    </citation>
    <scope>NUCLEOTIDE SEQUENCE [LARGE SCALE GENOMIC DNA]</scope>
    <source>
        <strain evidence="1">Glfc:IPQL:Cfum</strain>
    </source>
</reference>
<gene>
    <name evidence="1" type="ORF">MSG28_013687</name>
</gene>
<keyword evidence="2" id="KW-1185">Reference proteome</keyword>
<evidence type="ECO:0000313" key="1">
    <source>
        <dbReference type="EMBL" id="KAI8432726.1"/>
    </source>
</evidence>
<accession>A0ACC0K8J4</accession>
<evidence type="ECO:0000313" key="2">
    <source>
        <dbReference type="Proteomes" id="UP001064048"/>
    </source>
</evidence>
<sequence>MNILLSTVGILLVVTGSMGVAIGKLEADEHQKNDIGSMEKDEKLQVGRTKSKELANLETNKVSDSIEDKKSWKKPLKSTINVNEDNFNTSAVFQKLLGLIKSLNATAKDSKFTECAYEGVKAFVVCELHGPVEMEDPVGFFPFIKCASTAAMEFANCFFHTSASLHNPRKDIKPRKDTNAIYKTSDTIMKSLVNFEDFNVQNTFGTDYYFEYEDTTPEVNYSFI</sequence>
<protein>
    <submittedName>
        <fullName evidence="1">Uncharacterized protein</fullName>
    </submittedName>
</protein>
<organism evidence="1 2">
    <name type="scientific">Choristoneura fumiferana</name>
    <name type="common">Spruce budworm moth</name>
    <name type="synonym">Archips fumiferana</name>
    <dbReference type="NCBI Taxonomy" id="7141"/>
    <lineage>
        <taxon>Eukaryota</taxon>
        <taxon>Metazoa</taxon>
        <taxon>Ecdysozoa</taxon>
        <taxon>Arthropoda</taxon>
        <taxon>Hexapoda</taxon>
        <taxon>Insecta</taxon>
        <taxon>Pterygota</taxon>
        <taxon>Neoptera</taxon>
        <taxon>Endopterygota</taxon>
        <taxon>Lepidoptera</taxon>
        <taxon>Glossata</taxon>
        <taxon>Ditrysia</taxon>
        <taxon>Tortricoidea</taxon>
        <taxon>Tortricidae</taxon>
        <taxon>Tortricinae</taxon>
        <taxon>Choristoneura</taxon>
    </lineage>
</organism>
<name>A0ACC0K8J4_CHOFU</name>
<comment type="caution">
    <text evidence="1">The sequence shown here is derived from an EMBL/GenBank/DDBJ whole genome shotgun (WGS) entry which is preliminary data.</text>
</comment>
<dbReference type="Proteomes" id="UP001064048">
    <property type="component" value="Chromosome 24"/>
</dbReference>
<proteinExistence type="predicted"/>
<dbReference type="EMBL" id="CM046124">
    <property type="protein sequence ID" value="KAI8432726.1"/>
    <property type="molecule type" value="Genomic_DNA"/>
</dbReference>